<evidence type="ECO:0000256" key="1">
    <source>
        <dbReference type="SAM" id="MobiDB-lite"/>
    </source>
</evidence>
<dbReference type="VEuPathDB" id="FungiDB:SeMB42_g02229"/>
<feature type="compositionally biased region" description="Basic and acidic residues" evidence="1">
    <location>
        <begin position="1"/>
        <end position="20"/>
    </location>
</feature>
<keyword evidence="3" id="KW-1185">Reference proteome</keyword>
<feature type="region of interest" description="Disordered" evidence="1">
    <location>
        <begin position="201"/>
        <end position="220"/>
    </location>
</feature>
<organism evidence="2 3">
    <name type="scientific">Synchytrium endobioticum</name>
    <dbReference type="NCBI Taxonomy" id="286115"/>
    <lineage>
        <taxon>Eukaryota</taxon>
        <taxon>Fungi</taxon>
        <taxon>Fungi incertae sedis</taxon>
        <taxon>Chytridiomycota</taxon>
        <taxon>Chytridiomycota incertae sedis</taxon>
        <taxon>Chytridiomycetes</taxon>
        <taxon>Synchytriales</taxon>
        <taxon>Synchytriaceae</taxon>
        <taxon>Synchytrium</taxon>
    </lineage>
</organism>
<dbReference type="EMBL" id="QEAN01000066">
    <property type="protein sequence ID" value="TPX50505.1"/>
    <property type="molecule type" value="Genomic_DNA"/>
</dbReference>
<protein>
    <submittedName>
        <fullName evidence="2">Uncharacterized protein</fullName>
    </submittedName>
</protein>
<proteinExistence type="predicted"/>
<feature type="compositionally biased region" description="Polar residues" evidence="1">
    <location>
        <begin position="232"/>
        <end position="243"/>
    </location>
</feature>
<accession>A0A507DGR8</accession>
<feature type="compositionally biased region" description="Polar residues" evidence="1">
    <location>
        <begin position="36"/>
        <end position="46"/>
    </location>
</feature>
<comment type="caution">
    <text evidence="2">The sequence shown here is derived from an EMBL/GenBank/DDBJ whole genome shotgun (WGS) entry which is preliminary data.</text>
</comment>
<dbReference type="AlphaFoldDB" id="A0A507DGR8"/>
<feature type="region of interest" description="Disordered" evidence="1">
    <location>
        <begin position="1"/>
        <end position="72"/>
    </location>
</feature>
<feature type="region of interest" description="Disordered" evidence="1">
    <location>
        <begin position="227"/>
        <end position="249"/>
    </location>
</feature>
<evidence type="ECO:0000313" key="3">
    <source>
        <dbReference type="Proteomes" id="UP000317494"/>
    </source>
</evidence>
<sequence length="575" mass="61346">MSAEAREGDAATTMDLDHTDVSAATEPVFGQRRGSSKQGLPSSAAGSTRARRPRKSALSAESVVAMARTASSPSSLRRPTAIAAAIGQTRARSVDRDVGYILAGPGRPARALKANSKPSLALQPIKLSLELEESRQKLNELAAFNVKRLLGRDHNLHDLLIAAEMHAPQIMRSPLSAPTSQQASADWGDLIAATNWAQVRETASPPDSPDQSSVSTDSLNLDDRATKAAKSADNNGYNPTLPNSLGAPSHSRWRLSLTYKTCLTRKMNLKRILIALACTAAPSMVAAYNSTDYVISLRGEPAGTSCAKSGTSAVYRLRFMANSIRGRPNGDDAMAITVGCKNGPLTFKDVKNCDNATLTEGRLTCVLVDDQPHVSLVATCPNTECTDQTPFTLTGADGKGKNMTVVGNLLAPNLQGNCKAGENVVNIIQVNGDTKCIRTKKPLRAARSVNVMVLVNCDYPSRILPVISMTFNDNVAIEKQFNNKTNMKNSAPNIITWDTHGGQFAASLSNNATSCPKNREPADKALRITSCTATLDGQPIKCSYGIESIGGNTALYEWIGTGPQKYVEDTFSPKA</sequence>
<dbReference type="Proteomes" id="UP000317494">
    <property type="component" value="Unassembled WGS sequence"/>
</dbReference>
<evidence type="ECO:0000313" key="2">
    <source>
        <dbReference type="EMBL" id="TPX50505.1"/>
    </source>
</evidence>
<name>A0A507DGR8_9FUNG</name>
<feature type="compositionally biased region" description="Low complexity" evidence="1">
    <location>
        <begin position="209"/>
        <end position="218"/>
    </location>
</feature>
<gene>
    <name evidence="2" type="ORF">SeMB42_g02229</name>
</gene>
<reference evidence="2 3" key="1">
    <citation type="journal article" date="2019" name="Sci. Rep.">
        <title>Comparative genomics of chytrid fungi reveal insights into the obligate biotrophic and pathogenic lifestyle of Synchytrium endobioticum.</title>
        <authorList>
            <person name="van de Vossenberg B.T.L.H."/>
            <person name="Warris S."/>
            <person name="Nguyen H.D.T."/>
            <person name="van Gent-Pelzer M.P.E."/>
            <person name="Joly D.L."/>
            <person name="van de Geest H.C."/>
            <person name="Bonants P.J.M."/>
            <person name="Smith D.S."/>
            <person name="Levesque C.A."/>
            <person name="van der Lee T.A.J."/>
        </authorList>
    </citation>
    <scope>NUCLEOTIDE SEQUENCE [LARGE SCALE GENOMIC DNA]</scope>
    <source>
        <strain evidence="2 3">MB42</strain>
    </source>
</reference>